<sequence length="156" mass="16801">MRKLLIVSSLSLLLIGCNSDNDDAVKPEPSITLDQASTIQLTVDSVDQDTLAISFSLADDQGLPITDAGTSYEVFYLGFPGEYDSSFAVPWHQAKQVSCSADSEACDGEMVEVSQGVYLFTPSSLPEFIESMETLKYAITIHGALASNTTEIHTLP</sequence>
<name>A0A1G8SH23_9GAMM</name>
<accession>A0A1G8SH23</accession>
<evidence type="ECO:0000313" key="1">
    <source>
        <dbReference type="EMBL" id="SDJ28562.1"/>
    </source>
</evidence>
<dbReference type="Proteomes" id="UP000199527">
    <property type="component" value="Unassembled WGS sequence"/>
</dbReference>
<dbReference type="EMBL" id="FNEM01000006">
    <property type="protein sequence ID" value="SDJ28562.1"/>
    <property type="molecule type" value="Genomic_DNA"/>
</dbReference>
<protein>
    <submittedName>
        <fullName evidence="1">Uncharacterized protein</fullName>
    </submittedName>
</protein>
<gene>
    <name evidence="1" type="ORF">SAMN04488540_106183</name>
</gene>
<dbReference type="PROSITE" id="PS51257">
    <property type="entry name" value="PROKAR_LIPOPROTEIN"/>
    <property type="match status" value="1"/>
</dbReference>
<organism evidence="1 2">
    <name type="scientific">Ferrimonas sediminum</name>
    <dbReference type="NCBI Taxonomy" id="718193"/>
    <lineage>
        <taxon>Bacteria</taxon>
        <taxon>Pseudomonadati</taxon>
        <taxon>Pseudomonadota</taxon>
        <taxon>Gammaproteobacteria</taxon>
        <taxon>Alteromonadales</taxon>
        <taxon>Ferrimonadaceae</taxon>
        <taxon>Ferrimonas</taxon>
    </lineage>
</organism>
<dbReference type="AlphaFoldDB" id="A0A1G8SH23"/>
<evidence type="ECO:0000313" key="2">
    <source>
        <dbReference type="Proteomes" id="UP000199527"/>
    </source>
</evidence>
<keyword evidence="2" id="KW-1185">Reference proteome</keyword>
<reference evidence="2" key="1">
    <citation type="submission" date="2016-10" db="EMBL/GenBank/DDBJ databases">
        <authorList>
            <person name="Varghese N."/>
            <person name="Submissions S."/>
        </authorList>
    </citation>
    <scope>NUCLEOTIDE SEQUENCE [LARGE SCALE GENOMIC DNA]</scope>
    <source>
        <strain evidence="2">DSM 23317</strain>
    </source>
</reference>
<proteinExistence type="predicted"/>